<dbReference type="Pfam" id="PF00069">
    <property type="entry name" value="Pkinase"/>
    <property type="match status" value="1"/>
</dbReference>
<dbReference type="EMBL" id="VOGC01000002">
    <property type="protein sequence ID" value="MQN00865.1"/>
    <property type="molecule type" value="Genomic_DNA"/>
</dbReference>
<evidence type="ECO:0000256" key="8">
    <source>
        <dbReference type="ARBA" id="ARBA00048679"/>
    </source>
</evidence>
<gene>
    <name evidence="11" type="ORF">FRC54_02585</name>
</gene>
<keyword evidence="2" id="KW-0723">Serine/threonine-protein kinase</keyword>
<dbReference type="GO" id="GO:0005524">
    <property type="term" value="F:ATP binding"/>
    <property type="evidence" value="ECO:0007669"/>
    <property type="project" value="UniProtKB-KW"/>
</dbReference>
<protein>
    <recommendedName>
        <fullName evidence="1">non-specific serine/threonine protein kinase</fullName>
        <ecNumber evidence="1">2.7.11.1</ecNumber>
    </recommendedName>
</protein>
<dbReference type="InterPro" id="IPR000719">
    <property type="entry name" value="Prot_kinase_dom"/>
</dbReference>
<evidence type="ECO:0000256" key="3">
    <source>
        <dbReference type="ARBA" id="ARBA00022679"/>
    </source>
</evidence>
<feature type="transmembrane region" description="Helical" evidence="9">
    <location>
        <begin position="264"/>
        <end position="281"/>
    </location>
</feature>
<evidence type="ECO:0000256" key="9">
    <source>
        <dbReference type="SAM" id="Phobius"/>
    </source>
</evidence>
<name>A0A6N7IX24_9FIRM</name>
<keyword evidence="4" id="KW-0547">Nucleotide-binding</keyword>
<evidence type="ECO:0000256" key="5">
    <source>
        <dbReference type="ARBA" id="ARBA00022777"/>
    </source>
</evidence>
<evidence type="ECO:0000256" key="1">
    <source>
        <dbReference type="ARBA" id="ARBA00012513"/>
    </source>
</evidence>
<keyword evidence="9" id="KW-0472">Membrane</keyword>
<dbReference type="EC" id="2.7.11.1" evidence="1"/>
<comment type="caution">
    <text evidence="11">The sequence shown here is derived from an EMBL/GenBank/DDBJ whole genome shotgun (WGS) entry which is preliminary data.</text>
</comment>
<keyword evidence="5 11" id="KW-0418">Kinase</keyword>
<dbReference type="Gene3D" id="1.10.510.10">
    <property type="entry name" value="Transferase(Phosphotransferase) domain 1"/>
    <property type="match status" value="1"/>
</dbReference>
<evidence type="ECO:0000256" key="2">
    <source>
        <dbReference type="ARBA" id="ARBA00022527"/>
    </source>
</evidence>
<evidence type="ECO:0000259" key="10">
    <source>
        <dbReference type="PROSITE" id="PS50011"/>
    </source>
</evidence>
<feature type="transmembrane region" description="Helical" evidence="9">
    <location>
        <begin position="287"/>
        <end position="310"/>
    </location>
</feature>
<accession>A0A6N7IX24</accession>
<comment type="catalytic activity">
    <reaction evidence="7">
        <text>L-threonyl-[protein] + ATP = O-phospho-L-threonyl-[protein] + ADP + H(+)</text>
        <dbReference type="Rhea" id="RHEA:46608"/>
        <dbReference type="Rhea" id="RHEA-COMP:11060"/>
        <dbReference type="Rhea" id="RHEA-COMP:11605"/>
        <dbReference type="ChEBI" id="CHEBI:15378"/>
        <dbReference type="ChEBI" id="CHEBI:30013"/>
        <dbReference type="ChEBI" id="CHEBI:30616"/>
        <dbReference type="ChEBI" id="CHEBI:61977"/>
        <dbReference type="ChEBI" id="CHEBI:456216"/>
        <dbReference type="EC" id="2.7.11.1"/>
    </reaction>
</comment>
<keyword evidence="9" id="KW-0812">Transmembrane</keyword>
<dbReference type="Proteomes" id="UP000460257">
    <property type="component" value="Unassembled WGS sequence"/>
</dbReference>
<sequence length="359" mass="40571">MKNIENFDISDFDVVDVINKPHNVYLVKHSVTQKYYVKKVLDVYNISIYKFLKDHSIAGVPQVYYFSENNDRLTVIEEFVTGSQLSELIEEKSLKASDVADIMLKLCTILEALHYVNPPIIHRDIKPSNIMVDGHGQIYLIDFNASKFYNDEDSDTVLLGTQGYAAPEQYGFAASSPQTDIYALGKVLDQLSSAVSGGIDYSAIIKKCSAMDPLERYQSAADLRAAISEAAGIAPHIKHRRARKSIFKILLNVPGFRSRTPWKMLIASICYMLMIISGISYDSGHKSALWSAIEKIYVTIMMYVMVNFGFNYKDFRFSRPFTRSGSKLLQAVGIFIMEFLILFVAAMISVILEDIFHIK</sequence>
<feature type="transmembrane region" description="Helical" evidence="9">
    <location>
        <begin position="331"/>
        <end position="352"/>
    </location>
</feature>
<keyword evidence="3" id="KW-0808">Transferase</keyword>
<dbReference type="InterPro" id="IPR008271">
    <property type="entry name" value="Ser/Thr_kinase_AS"/>
</dbReference>
<feature type="domain" description="Protein kinase" evidence="10">
    <location>
        <begin position="1"/>
        <end position="274"/>
    </location>
</feature>
<dbReference type="PROSITE" id="PS50011">
    <property type="entry name" value="PROTEIN_KINASE_DOM"/>
    <property type="match status" value="1"/>
</dbReference>
<reference evidence="11" key="1">
    <citation type="journal article" date="2020" name="Appl. Environ. Microbiol.">
        <title>Medium-Chain Fatty Acid Synthesis by 'Candidatus Weimeria bifida' gen. nov., sp. nov., and 'Candidatus Pseudoramibacter fermentans' sp. nov.</title>
        <authorList>
            <person name="Scarborough M.J."/>
            <person name="Myers K.S."/>
            <person name="Donohue T.J."/>
            <person name="Noguera D.R."/>
        </authorList>
    </citation>
    <scope>NUCLEOTIDE SEQUENCE</scope>
    <source>
        <strain evidence="11">LCO1.1</strain>
    </source>
</reference>
<dbReference type="InterPro" id="IPR011009">
    <property type="entry name" value="Kinase-like_dom_sf"/>
</dbReference>
<dbReference type="SUPFAM" id="SSF56112">
    <property type="entry name" value="Protein kinase-like (PK-like)"/>
    <property type="match status" value="1"/>
</dbReference>
<dbReference type="AlphaFoldDB" id="A0A6N7IX24"/>
<dbReference type="PANTHER" id="PTHR24363">
    <property type="entry name" value="SERINE/THREONINE PROTEIN KINASE"/>
    <property type="match status" value="1"/>
</dbReference>
<keyword evidence="6" id="KW-0067">ATP-binding</keyword>
<dbReference type="SMART" id="SM00220">
    <property type="entry name" value="S_TKc"/>
    <property type="match status" value="1"/>
</dbReference>
<evidence type="ECO:0000256" key="6">
    <source>
        <dbReference type="ARBA" id="ARBA00022840"/>
    </source>
</evidence>
<proteinExistence type="predicted"/>
<evidence type="ECO:0000256" key="7">
    <source>
        <dbReference type="ARBA" id="ARBA00047899"/>
    </source>
</evidence>
<comment type="catalytic activity">
    <reaction evidence="8">
        <text>L-seryl-[protein] + ATP = O-phospho-L-seryl-[protein] + ADP + H(+)</text>
        <dbReference type="Rhea" id="RHEA:17989"/>
        <dbReference type="Rhea" id="RHEA-COMP:9863"/>
        <dbReference type="Rhea" id="RHEA-COMP:11604"/>
        <dbReference type="ChEBI" id="CHEBI:15378"/>
        <dbReference type="ChEBI" id="CHEBI:29999"/>
        <dbReference type="ChEBI" id="CHEBI:30616"/>
        <dbReference type="ChEBI" id="CHEBI:83421"/>
        <dbReference type="ChEBI" id="CHEBI:456216"/>
        <dbReference type="EC" id="2.7.11.1"/>
    </reaction>
</comment>
<dbReference type="PROSITE" id="PS00108">
    <property type="entry name" value="PROTEIN_KINASE_ST"/>
    <property type="match status" value="1"/>
</dbReference>
<evidence type="ECO:0000256" key="4">
    <source>
        <dbReference type="ARBA" id="ARBA00022741"/>
    </source>
</evidence>
<keyword evidence="12" id="KW-1185">Reference proteome</keyword>
<dbReference type="GO" id="GO:0004674">
    <property type="term" value="F:protein serine/threonine kinase activity"/>
    <property type="evidence" value="ECO:0007669"/>
    <property type="project" value="UniProtKB-KW"/>
</dbReference>
<dbReference type="PANTHER" id="PTHR24363:SF0">
    <property type="entry name" value="SERINE_THREONINE KINASE LIKE DOMAIN CONTAINING 1"/>
    <property type="match status" value="1"/>
</dbReference>
<organism evidence="11 12">
    <name type="scientific">Candidatus Weimeria bifida</name>
    <dbReference type="NCBI Taxonomy" id="2599074"/>
    <lineage>
        <taxon>Bacteria</taxon>
        <taxon>Bacillati</taxon>
        <taxon>Bacillota</taxon>
        <taxon>Clostridia</taxon>
        <taxon>Lachnospirales</taxon>
        <taxon>Lachnospiraceae</taxon>
        <taxon>Candidatus Weimeria</taxon>
    </lineage>
</organism>
<evidence type="ECO:0000313" key="11">
    <source>
        <dbReference type="EMBL" id="MQN00865.1"/>
    </source>
</evidence>
<keyword evidence="9" id="KW-1133">Transmembrane helix</keyword>
<evidence type="ECO:0000313" key="12">
    <source>
        <dbReference type="Proteomes" id="UP000460257"/>
    </source>
</evidence>